<gene>
    <name evidence="2" type="ORF">FB558_6555</name>
</gene>
<dbReference type="Pfam" id="PF07336">
    <property type="entry name" value="ABATE"/>
    <property type="match status" value="1"/>
</dbReference>
<sequence length="181" mass="20460">MWRPLLGEPLGLDLLNTCWVDRGQAFELLVDLAGLRQWLEQAGLAPSEHPVTQGALRAVRHARGAVQAHLDDPASEEACAVLNDVLRWGHTWPQMTPDGPRSGFRVDDPERRAAWLAAANYAELLVRDRERIRQCAHAECVLYFLDTSPKGNRRWCSMALCGNRAKAARHYARVRPPTRRH</sequence>
<dbReference type="InterPro" id="IPR010852">
    <property type="entry name" value="ABATE"/>
</dbReference>
<evidence type="ECO:0000313" key="2">
    <source>
        <dbReference type="EMBL" id="TQM06305.1"/>
    </source>
</evidence>
<dbReference type="Pfam" id="PF11706">
    <property type="entry name" value="zf-CGNR"/>
    <property type="match status" value="1"/>
</dbReference>
<feature type="domain" description="Zinc finger CGNR" evidence="1">
    <location>
        <begin position="131"/>
        <end position="173"/>
    </location>
</feature>
<reference evidence="2 3" key="1">
    <citation type="submission" date="2019-06" db="EMBL/GenBank/DDBJ databases">
        <title>Sequencing the genomes of 1000 actinobacteria strains.</title>
        <authorList>
            <person name="Klenk H.-P."/>
        </authorList>
    </citation>
    <scope>NUCLEOTIDE SEQUENCE [LARGE SCALE GENOMIC DNA]</scope>
    <source>
        <strain evidence="2 3">DSM 45301</strain>
    </source>
</reference>
<dbReference type="SUPFAM" id="SSF160904">
    <property type="entry name" value="Jann2411-like"/>
    <property type="match status" value="1"/>
</dbReference>
<dbReference type="InterPro" id="IPR023286">
    <property type="entry name" value="ABATE_dom_sf"/>
</dbReference>
<dbReference type="Gene3D" id="1.10.3300.10">
    <property type="entry name" value="Jann2411-like domain"/>
    <property type="match status" value="1"/>
</dbReference>
<dbReference type="PANTHER" id="PTHR35525:SF3">
    <property type="entry name" value="BLL6575 PROTEIN"/>
    <property type="match status" value="1"/>
</dbReference>
<accession>A0A543DAJ0</accession>
<keyword evidence="3" id="KW-1185">Reference proteome</keyword>
<dbReference type="InterPro" id="IPR021005">
    <property type="entry name" value="Znf_CGNR"/>
</dbReference>
<dbReference type="Proteomes" id="UP000315677">
    <property type="component" value="Unassembled WGS sequence"/>
</dbReference>
<dbReference type="EMBL" id="VFPA01000004">
    <property type="protein sequence ID" value="TQM06305.1"/>
    <property type="molecule type" value="Genomic_DNA"/>
</dbReference>
<proteinExistence type="predicted"/>
<name>A0A543DAJ0_9PSEU</name>
<evidence type="ECO:0000259" key="1">
    <source>
        <dbReference type="Pfam" id="PF11706"/>
    </source>
</evidence>
<dbReference type="PANTHER" id="PTHR35525">
    <property type="entry name" value="BLL6575 PROTEIN"/>
    <property type="match status" value="1"/>
</dbReference>
<protein>
    <submittedName>
        <fullName evidence="2">Putative RNA-binding Zn ribbon-like protein</fullName>
    </submittedName>
</protein>
<dbReference type="AlphaFoldDB" id="A0A543DAJ0"/>
<evidence type="ECO:0000313" key="3">
    <source>
        <dbReference type="Proteomes" id="UP000315677"/>
    </source>
</evidence>
<organism evidence="2 3">
    <name type="scientific">Pseudonocardia kunmingensis</name>
    <dbReference type="NCBI Taxonomy" id="630975"/>
    <lineage>
        <taxon>Bacteria</taxon>
        <taxon>Bacillati</taxon>
        <taxon>Actinomycetota</taxon>
        <taxon>Actinomycetes</taxon>
        <taxon>Pseudonocardiales</taxon>
        <taxon>Pseudonocardiaceae</taxon>
        <taxon>Pseudonocardia</taxon>
    </lineage>
</organism>
<comment type="caution">
    <text evidence="2">The sequence shown here is derived from an EMBL/GenBank/DDBJ whole genome shotgun (WGS) entry which is preliminary data.</text>
</comment>